<keyword evidence="6 13" id="KW-0808">Transferase</keyword>
<evidence type="ECO:0000256" key="9">
    <source>
        <dbReference type="ARBA" id="ARBA00022777"/>
    </source>
</evidence>
<evidence type="ECO:0000256" key="1">
    <source>
        <dbReference type="ARBA" id="ARBA00005015"/>
    </source>
</evidence>
<evidence type="ECO:0000256" key="3">
    <source>
        <dbReference type="ARBA" id="ARBA00012078"/>
    </source>
</evidence>
<gene>
    <name evidence="13" type="primary">thrB</name>
    <name evidence="16" type="ORF">Dia5BBH33_09650</name>
</gene>
<accession>A0A8D5A607</accession>
<evidence type="ECO:0000259" key="15">
    <source>
        <dbReference type="Pfam" id="PF08544"/>
    </source>
</evidence>
<evidence type="ECO:0000256" key="11">
    <source>
        <dbReference type="ARBA" id="ARBA00049375"/>
    </source>
</evidence>
<keyword evidence="10 13" id="KW-0067">ATP-binding</keyword>
<dbReference type="EMBL" id="AP019697">
    <property type="protein sequence ID" value="BBK25030.1"/>
    <property type="molecule type" value="Genomic_DNA"/>
</dbReference>
<evidence type="ECO:0000256" key="4">
    <source>
        <dbReference type="ARBA" id="ARBA00017858"/>
    </source>
</evidence>
<dbReference type="GO" id="GO:0004413">
    <property type="term" value="F:homoserine kinase activity"/>
    <property type="evidence" value="ECO:0007669"/>
    <property type="project" value="UniProtKB-UniRule"/>
</dbReference>
<dbReference type="RefSeq" id="WP_232518095.1">
    <property type="nucleotide sequence ID" value="NZ_AP019697.1"/>
</dbReference>
<dbReference type="InterPro" id="IPR036554">
    <property type="entry name" value="GHMP_kinase_C_sf"/>
</dbReference>
<evidence type="ECO:0000256" key="13">
    <source>
        <dbReference type="HAMAP-Rule" id="MF_00384"/>
    </source>
</evidence>
<sequence>MMARGKTYIVRVPATTANIGSGFDTLGMSLGLYNVVQFVPDENVKLEDTMIDAEGEGVDQITTGLDNMIIKAMDVTASKAGRTLPGGSMYLINRIPFARGLGSSSAALASGVFLANLLMGEPFNRKELLDITAEMEGHPDNAAPAILGGFCMALIENGNVVAERIDIPSQWKAVVAIPDFELHTEKARAVLPASYVRSDVVHNIGAVSFLMAAFMYNKPEYLKFGLDDHVHVPYRLGLIPGSEEVIRSSVKAGAYGATISGSGPTIIAFSPSDKAHLVGESMVSTFKHHGITSSYIVLDFDQSGISAV</sequence>
<dbReference type="PIRSF" id="PIRSF000676">
    <property type="entry name" value="Homoser_kin"/>
    <property type="match status" value="1"/>
</dbReference>
<dbReference type="AlphaFoldDB" id="A0A8D5A607"/>
<evidence type="ECO:0000256" key="8">
    <source>
        <dbReference type="ARBA" id="ARBA00022741"/>
    </source>
</evidence>
<dbReference type="Proteomes" id="UP000320585">
    <property type="component" value="Chromosome"/>
</dbReference>
<dbReference type="GO" id="GO:0005524">
    <property type="term" value="F:ATP binding"/>
    <property type="evidence" value="ECO:0007669"/>
    <property type="project" value="UniProtKB-UniRule"/>
</dbReference>
<evidence type="ECO:0000313" key="16">
    <source>
        <dbReference type="EMBL" id="BBK25030.1"/>
    </source>
</evidence>
<dbReference type="InterPro" id="IPR006204">
    <property type="entry name" value="GHMP_kinase_N_dom"/>
</dbReference>
<keyword evidence="13" id="KW-0963">Cytoplasm</keyword>
<evidence type="ECO:0000256" key="7">
    <source>
        <dbReference type="ARBA" id="ARBA00022697"/>
    </source>
</evidence>
<evidence type="ECO:0000256" key="12">
    <source>
        <dbReference type="ARBA" id="ARBA00049954"/>
    </source>
</evidence>
<dbReference type="GO" id="GO:0009088">
    <property type="term" value="P:threonine biosynthetic process"/>
    <property type="evidence" value="ECO:0007669"/>
    <property type="project" value="UniProtKB-UniRule"/>
</dbReference>
<keyword evidence="8 13" id="KW-0547">Nucleotide-binding</keyword>
<evidence type="ECO:0000256" key="6">
    <source>
        <dbReference type="ARBA" id="ARBA00022679"/>
    </source>
</evidence>
<dbReference type="NCBIfam" id="TIGR00191">
    <property type="entry name" value="thrB"/>
    <property type="match status" value="1"/>
</dbReference>
<dbReference type="SUPFAM" id="SSF55060">
    <property type="entry name" value="GHMP Kinase, C-terminal domain"/>
    <property type="match status" value="1"/>
</dbReference>
<dbReference type="InterPro" id="IPR020568">
    <property type="entry name" value="Ribosomal_Su5_D2-typ_SF"/>
</dbReference>
<keyword evidence="5 13" id="KW-0028">Amino-acid biosynthesis</keyword>
<dbReference type="UniPathway" id="UPA00050">
    <property type="reaction ID" value="UER00064"/>
</dbReference>
<dbReference type="InterPro" id="IPR000870">
    <property type="entry name" value="Homoserine_kinase"/>
</dbReference>
<dbReference type="KEGG" id="dho:Dia5BBH33_09650"/>
<protein>
    <recommendedName>
        <fullName evidence="4 13">Homoserine kinase</fullName>
        <shortName evidence="13">HK</shortName>
        <shortName evidence="13">HSK</shortName>
        <ecNumber evidence="3 13">2.7.1.39</ecNumber>
    </recommendedName>
</protein>
<dbReference type="PRINTS" id="PR00958">
    <property type="entry name" value="HOMSERKINASE"/>
</dbReference>
<keyword evidence="17" id="KW-1185">Reference proteome</keyword>
<comment type="function">
    <text evidence="12 13">Catalyzes the ATP-dependent phosphorylation of L-homoserine to L-homoserine phosphate.</text>
</comment>
<dbReference type="GO" id="GO:0005737">
    <property type="term" value="C:cytoplasm"/>
    <property type="evidence" value="ECO:0007669"/>
    <property type="project" value="UniProtKB-SubCell"/>
</dbReference>
<dbReference type="EC" id="2.7.1.39" evidence="3 13"/>
<dbReference type="PANTHER" id="PTHR20861">
    <property type="entry name" value="HOMOSERINE/4-DIPHOSPHOCYTIDYL-2-C-METHYL-D-ERYTHRITOL KINASE"/>
    <property type="match status" value="1"/>
</dbReference>
<dbReference type="HAMAP" id="MF_00384">
    <property type="entry name" value="Homoser_kinase"/>
    <property type="match status" value="1"/>
</dbReference>
<comment type="similarity">
    <text evidence="2 13">Belongs to the GHMP kinase family. Homoserine kinase subfamily.</text>
</comment>
<dbReference type="PANTHER" id="PTHR20861:SF1">
    <property type="entry name" value="HOMOSERINE KINASE"/>
    <property type="match status" value="1"/>
</dbReference>
<feature type="binding site" evidence="13">
    <location>
        <begin position="96"/>
        <end position="106"/>
    </location>
    <ligand>
        <name>ATP</name>
        <dbReference type="ChEBI" id="CHEBI:30616"/>
    </ligand>
</feature>
<comment type="pathway">
    <text evidence="1 13">Amino-acid biosynthesis; L-threonine biosynthesis; L-threonine from L-aspartate: step 4/5.</text>
</comment>
<proteinExistence type="inferred from homology"/>
<comment type="catalytic activity">
    <reaction evidence="11 13">
        <text>L-homoserine + ATP = O-phospho-L-homoserine + ADP + H(+)</text>
        <dbReference type="Rhea" id="RHEA:13985"/>
        <dbReference type="ChEBI" id="CHEBI:15378"/>
        <dbReference type="ChEBI" id="CHEBI:30616"/>
        <dbReference type="ChEBI" id="CHEBI:57476"/>
        <dbReference type="ChEBI" id="CHEBI:57590"/>
        <dbReference type="ChEBI" id="CHEBI:456216"/>
        <dbReference type="EC" id="2.7.1.39"/>
    </reaction>
</comment>
<dbReference type="SUPFAM" id="SSF54211">
    <property type="entry name" value="Ribosomal protein S5 domain 2-like"/>
    <property type="match status" value="1"/>
</dbReference>
<name>A0A8D5A607_9FIRM</name>
<keyword evidence="7 13" id="KW-0791">Threonine biosynthesis</keyword>
<dbReference type="Gene3D" id="3.30.70.890">
    <property type="entry name" value="GHMP kinase, C-terminal domain"/>
    <property type="match status" value="1"/>
</dbReference>
<organism evidence="16 17">
    <name type="scientific">Dialister hominis</name>
    <dbReference type="NCBI Taxonomy" id="2582419"/>
    <lineage>
        <taxon>Bacteria</taxon>
        <taxon>Bacillati</taxon>
        <taxon>Bacillota</taxon>
        <taxon>Negativicutes</taxon>
        <taxon>Veillonellales</taxon>
        <taxon>Veillonellaceae</taxon>
        <taxon>Dialister</taxon>
    </lineage>
</organism>
<dbReference type="InterPro" id="IPR006203">
    <property type="entry name" value="GHMP_knse_ATP-bd_CS"/>
</dbReference>
<dbReference type="GeneID" id="92716178"/>
<dbReference type="PROSITE" id="PS00627">
    <property type="entry name" value="GHMP_KINASES_ATP"/>
    <property type="match status" value="1"/>
</dbReference>
<reference evidence="17" key="1">
    <citation type="submission" date="2019-05" db="EMBL/GenBank/DDBJ databases">
        <title>Complete genome sequencing of Dialister sp. strain 5BBH33.</title>
        <authorList>
            <person name="Sakamoto M."/>
            <person name="Murakami T."/>
            <person name="Mori H."/>
        </authorList>
    </citation>
    <scope>NUCLEOTIDE SEQUENCE [LARGE SCALE GENOMIC DNA]</scope>
    <source>
        <strain evidence="17">5BBH33</strain>
    </source>
</reference>
<evidence type="ECO:0000256" key="5">
    <source>
        <dbReference type="ARBA" id="ARBA00022605"/>
    </source>
</evidence>
<dbReference type="Pfam" id="PF08544">
    <property type="entry name" value="GHMP_kinases_C"/>
    <property type="match status" value="1"/>
</dbReference>
<evidence type="ECO:0000256" key="10">
    <source>
        <dbReference type="ARBA" id="ARBA00022840"/>
    </source>
</evidence>
<keyword evidence="9 13" id="KW-0418">Kinase</keyword>
<evidence type="ECO:0000256" key="2">
    <source>
        <dbReference type="ARBA" id="ARBA00007370"/>
    </source>
</evidence>
<comment type="subcellular location">
    <subcellularLocation>
        <location evidence="13">Cytoplasm</location>
    </subcellularLocation>
</comment>
<feature type="domain" description="GHMP kinase N-terminal" evidence="14">
    <location>
        <begin position="67"/>
        <end position="149"/>
    </location>
</feature>
<dbReference type="InterPro" id="IPR013750">
    <property type="entry name" value="GHMP_kinase_C_dom"/>
</dbReference>
<evidence type="ECO:0000313" key="17">
    <source>
        <dbReference type="Proteomes" id="UP000320585"/>
    </source>
</evidence>
<evidence type="ECO:0000259" key="14">
    <source>
        <dbReference type="Pfam" id="PF00288"/>
    </source>
</evidence>
<dbReference type="Gene3D" id="3.30.230.10">
    <property type="match status" value="1"/>
</dbReference>
<dbReference type="Pfam" id="PF00288">
    <property type="entry name" value="GHMP_kinases_N"/>
    <property type="match status" value="1"/>
</dbReference>
<feature type="domain" description="GHMP kinase C-terminal" evidence="15">
    <location>
        <begin position="234"/>
        <end position="286"/>
    </location>
</feature>
<dbReference type="InterPro" id="IPR014721">
    <property type="entry name" value="Ribsml_uS5_D2-typ_fold_subgr"/>
</dbReference>